<name>A0A6G1EAW2_9ORYZ</name>
<proteinExistence type="predicted"/>
<sequence>MEFIDTMQENRVAQSSIVVSWCSYAPNADKKAANVRAENADDIDKLLAFFKECKKNNNQFS</sequence>
<accession>A0A6G1EAW2</accession>
<dbReference type="AlphaFoldDB" id="A0A6G1EAW2"/>
<dbReference type="EMBL" id="SPHZ02000005">
    <property type="protein sequence ID" value="KAF0921083.1"/>
    <property type="molecule type" value="Genomic_DNA"/>
</dbReference>
<evidence type="ECO:0000313" key="1">
    <source>
        <dbReference type="EMBL" id="KAF0921083.1"/>
    </source>
</evidence>
<evidence type="ECO:0000313" key="2">
    <source>
        <dbReference type="Proteomes" id="UP000479710"/>
    </source>
</evidence>
<gene>
    <name evidence="1" type="ORF">E2562_038467</name>
</gene>
<comment type="caution">
    <text evidence="1">The sequence shown here is derived from an EMBL/GenBank/DDBJ whole genome shotgun (WGS) entry which is preliminary data.</text>
</comment>
<organism evidence="1 2">
    <name type="scientific">Oryza meyeriana var. granulata</name>
    <dbReference type="NCBI Taxonomy" id="110450"/>
    <lineage>
        <taxon>Eukaryota</taxon>
        <taxon>Viridiplantae</taxon>
        <taxon>Streptophyta</taxon>
        <taxon>Embryophyta</taxon>
        <taxon>Tracheophyta</taxon>
        <taxon>Spermatophyta</taxon>
        <taxon>Magnoliopsida</taxon>
        <taxon>Liliopsida</taxon>
        <taxon>Poales</taxon>
        <taxon>Poaceae</taxon>
        <taxon>BOP clade</taxon>
        <taxon>Oryzoideae</taxon>
        <taxon>Oryzeae</taxon>
        <taxon>Oryzinae</taxon>
        <taxon>Oryza</taxon>
        <taxon>Oryza meyeriana</taxon>
    </lineage>
</organism>
<protein>
    <submittedName>
        <fullName evidence="1">Uncharacterized protein</fullName>
    </submittedName>
</protein>
<dbReference type="OrthoDB" id="714982at2759"/>
<dbReference type="Proteomes" id="UP000479710">
    <property type="component" value="Unassembled WGS sequence"/>
</dbReference>
<keyword evidence="2" id="KW-1185">Reference proteome</keyword>
<reference evidence="1 2" key="1">
    <citation type="submission" date="2019-11" db="EMBL/GenBank/DDBJ databases">
        <title>Whole genome sequence of Oryza granulata.</title>
        <authorList>
            <person name="Li W."/>
        </authorList>
    </citation>
    <scope>NUCLEOTIDE SEQUENCE [LARGE SCALE GENOMIC DNA]</scope>
    <source>
        <strain evidence="2">cv. Menghai</strain>
        <tissue evidence="1">Leaf</tissue>
    </source>
</reference>